<reference evidence="1 2" key="1">
    <citation type="submission" date="2018-01" db="EMBL/GenBank/DDBJ databases">
        <title>Draft genome sequence of Nonomuraea sp. KC333.</title>
        <authorList>
            <person name="Sahin N."/>
            <person name="Saygin H."/>
            <person name="Ay H."/>
        </authorList>
    </citation>
    <scope>NUCLEOTIDE SEQUENCE [LARGE SCALE GENOMIC DNA]</scope>
    <source>
        <strain evidence="1 2">KC333</strain>
    </source>
</reference>
<organism evidence="1 2">
    <name type="scientific">Nonomuraea aridisoli</name>
    <dbReference type="NCBI Taxonomy" id="2070368"/>
    <lineage>
        <taxon>Bacteria</taxon>
        <taxon>Bacillati</taxon>
        <taxon>Actinomycetota</taxon>
        <taxon>Actinomycetes</taxon>
        <taxon>Streptosporangiales</taxon>
        <taxon>Streptosporangiaceae</taxon>
        <taxon>Nonomuraea</taxon>
    </lineage>
</organism>
<sequence>MPYIALFVHESYAKLAKTDPMIAAHVSADFKEIVARSRHSLKLFEDTKRGIDGQLDYFRDEILATHTEHFTGNTPRLFRFLETDLGLFSYATRLISTTHAANFHLGLSPRDTLAMTGQEMRAFSQQYGRYFGWLGAQIPAEGGGTFFSQIDPRQMGRIGDDVRSAEYYSRGFDGPGSQDLNALLTVFRCMANFVNAVIPSPDANGKYDYTEFKIRFLTLYQVLGSLQILRLDERYSLTPRSTRVLQEILDTSAAQTIMDRSAKPFRNTLMHYNLDSRIDLSKVDLNDPVFGLAPVYFPSCKDLANLNELVEQVLASTTEAMDEWARPGGST</sequence>
<name>A0A2W2F4W9_9ACTN</name>
<dbReference type="EMBL" id="POUD01000081">
    <property type="protein sequence ID" value="PZG16627.1"/>
    <property type="molecule type" value="Genomic_DNA"/>
</dbReference>
<dbReference type="Proteomes" id="UP000249304">
    <property type="component" value="Unassembled WGS sequence"/>
</dbReference>
<evidence type="ECO:0000313" key="2">
    <source>
        <dbReference type="Proteomes" id="UP000249304"/>
    </source>
</evidence>
<keyword evidence="2" id="KW-1185">Reference proteome</keyword>
<proteinExistence type="predicted"/>
<comment type="caution">
    <text evidence="1">The sequence shown here is derived from an EMBL/GenBank/DDBJ whole genome shotgun (WGS) entry which is preliminary data.</text>
</comment>
<accession>A0A2W2F4W9</accession>
<gene>
    <name evidence="1" type="ORF">C1J01_20370</name>
</gene>
<protein>
    <submittedName>
        <fullName evidence="1">Uncharacterized protein</fullName>
    </submittedName>
</protein>
<evidence type="ECO:0000313" key="1">
    <source>
        <dbReference type="EMBL" id="PZG16627.1"/>
    </source>
</evidence>
<dbReference type="AlphaFoldDB" id="A0A2W2F4W9"/>